<reference evidence="1 2" key="1">
    <citation type="submission" date="2023-03" db="EMBL/GenBank/DDBJ databases">
        <title>WGS of Gossypium arboreum.</title>
        <authorList>
            <person name="Yu D."/>
        </authorList>
    </citation>
    <scope>NUCLEOTIDE SEQUENCE [LARGE SCALE GENOMIC DNA]</scope>
    <source>
        <tissue evidence="1">Leaf</tissue>
    </source>
</reference>
<gene>
    <name evidence="1" type="ORF">PVK06_046481</name>
</gene>
<evidence type="ECO:0000313" key="2">
    <source>
        <dbReference type="Proteomes" id="UP001358586"/>
    </source>
</evidence>
<proteinExistence type="predicted"/>
<protein>
    <submittedName>
        <fullName evidence="1">Uncharacterized protein</fullName>
    </submittedName>
</protein>
<evidence type="ECO:0000313" key="1">
    <source>
        <dbReference type="EMBL" id="KAK5770331.1"/>
    </source>
</evidence>
<dbReference type="Proteomes" id="UP001358586">
    <property type="component" value="Chromosome 13"/>
</dbReference>
<sequence length="68" mass="7671">MESNHAAVIIEDDDNNSVGHSIAFSSKDLVHAMRRVGTSMHEITKREFKVWKKQGCVKSSRPLLSNMD</sequence>
<organism evidence="1 2">
    <name type="scientific">Gossypium arboreum</name>
    <name type="common">Tree cotton</name>
    <name type="synonym">Gossypium nanking</name>
    <dbReference type="NCBI Taxonomy" id="29729"/>
    <lineage>
        <taxon>Eukaryota</taxon>
        <taxon>Viridiplantae</taxon>
        <taxon>Streptophyta</taxon>
        <taxon>Embryophyta</taxon>
        <taxon>Tracheophyta</taxon>
        <taxon>Spermatophyta</taxon>
        <taxon>Magnoliopsida</taxon>
        <taxon>eudicotyledons</taxon>
        <taxon>Gunneridae</taxon>
        <taxon>Pentapetalae</taxon>
        <taxon>rosids</taxon>
        <taxon>malvids</taxon>
        <taxon>Malvales</taxon>
        <taxon>Malvaceae</taxon>
        <taxon>Malvoideae</taxon>
        <taxon>Gossypium</taxon>
    </lineage>
</organism>
<keyword evidence="2" id="KW-1185">Reference proteome</keyword>
<comment type="caution">
    <text evidence="1">The sequence shown here is derived from an EMBL/GenBank/DDBJ whole genome shotgun (WGS) entry which is preliminary data.</text>
</comment>
<name>A0ABR0MAR7_GOSAR</name>
<accession>A0ABR0MAR7</accession>
<dbReference type="EMBL" id="JARKNE010000013">
    <property type="protein sequence ID" value="KAK5770331.1"/>
    <property type="molecule type" value="Genomic_DNA"/>
</dbReference>